<evidence type="ECO:0000313" key="2">
    <source>
        <dbReference type="Proteomes" id="UP001629462"/>
    </source>
</evidence>
<evidence type="ECO:0000313" key="1">
    <source>
        <dbReference type="EMBL" id="MFM0515978.1"/>
    </source>
</evidence>
<reference evidence="1 2" key="1">
    <citation type="journal article" date="2024" name="Chem. Sci.">
        <title>Discovery of megapolipeptins by genome mining of a Burkholderiales bacteria collection.</title>
        <authorList>
            <person name="Paulo B.S."/>
            <person name="Recchia M.J.J."/>
            <person name="Lee S."/>
            <person name="Fergusson C.H."/>
            <person name="Romanowski S.B."/>
            <person name="Hernandez A."/>
            <person name="Krull N."/>
            <person name="Liu D.Y."/>
            <person name="Cavanagh H."/>
            <person name="Bos A."/>
            <person name="Gray C.A."/>
            <person name="Murphy B.T."/>
            <person name="Linington R.G."/>
            <person name="Eustaquio A.S."/>
        </authorList>
    </citation>
    <scope>NUCLEOTIDE SEQUENCE [LARGE SCALE GENOMIC DNA]</scope>
    <source>
        <strain evidence="1 2">RL17-374-BIF-D</strain>
    </source>
</reference>
<comment type="caution">
    <text evidence="1">The sequence shown here is derived from an EMBL/GenBank/DDBJ whole genome shotgun (WGS) entry which is preliminary data.</text>
</comment>
<dbReference type="EMBL" id="JAQQDB010000001">
    <property type="protein sequence ID" value="MFM0515978.1"/>
    <property type="molecule type" value="Genomic_DNA"/>
</dbReference>
<dbReference type="Proteomes" id="UP001629462">
    <property type="component" value="Unassembled WGS sequence"/>
</dbReference>
<organism evidence="1 2">
    <name type="scientific">Caballeronia jiangsuensis</name>
    <dbReference type="NCBI Taxonomy" id="1458357"/>
    <lineage>
        <taxon>Bacteria</taxon>
        <taxon>Pseudomonadati</taxon>
        <taxon>Pseudomonadota</taxon>
        <taxon>Betaproteobacteria</taxon>
        <taxon>Burkholderiales</taxon>
        <taxon>Burkholderiaceae</taxon>
        <taxon>Caballeronia</taxon>
    </lineage>
</organism>
<protein>
    <submittedName>
        <fullName evidence="1">Uncharacterized protein</fullName>
    </submittedName>
</protein>
<gene>
    <name evidence="1" type="ORF">PQR08_00995</name>
</gene>
<proteinExistence type="predicted"/>
<dbReference type="RefSeq" id="WP_238294170.1">
    <property type="nucleotide sequence ID" value="NZ_JAQQDB010000001.1"/>
</dbReference>
<name>A0ABW9CFC0_9BURK</name>
<sequence length="57" mass="5949">MQPNEKLFPPTGKIALTTRRFATGPEESPAEATAAMLVGSAGHAMADCVLSLYGKTI</sequence>
<accession>A0ABW9CFC0</accession>
<keyword evidence="2" id="KW-1185">Reference proteome</keyword>